<name>A0ACB7WX84_9ERIC</name>
<organism evidence="1 2">
    <name type="scientific">Vaccinium darrowii</name>
    <dbReference type="NCBI Taxonomy" id="229202"/>
    <lineage>
        <taxon>Eukaryota</taxon>
        <taxon>Viridiplantae</taxon>
        <taxon>Streptophyta</taxon>
        <taxon>Embryophyta</taxon>
        <taxon>Tracheophyta</taxon>
        <taxon>Spermatophyta</taxon>
        <taxon>Magnoliopsida</taxon>
        <taxon>eudicotyledons</taxon>
        <taxon>Gunneridae</taxon>
        <taxon>Pentapetalae</taxon>
        <taxon>asterids</taxon>
        <taxon>Ericales</taxon>
        <taxon>Ericaceae</taxon>
        <taxon>Vaccinioideae</taxon>
        <taxon>Vaccinieae</taxon>
        <taxon>Vaccinium</taxon>
    </lineage>
</organism>
<proteinExistence type="predicted"/>
<keyword evidence="2" id="KW-1185">Reference proteome</keyword>
<protein>
    <submittedName>
        <fullName evidence="1">Uncharacterized protein</fullName>
    </submittedName>
</protein>
<comment type="caution">
    <text evidence="1">The sequence shown here is derived from an EMBL/GenBank/DDBJ whole genome shotgun (WGS) entry which is preliminary data.</text>
</comment>
<dbReference type="Proteomes" id="UP000828048">
    <property type="component" value="Chromosome 2"/>
</dbReference>
<accession>A0ACB7WX84</accession>
<evidence type="ECO:0000313" key="1">
    <source>
        <dbReference type="EMBL" id="KAH7833078.1"/>
    </source>
</evidence>
<sequence length="294" mass="32550">MSREGMFTLFVDNLPELVSLSWLKNMFNNYGVVKDAFIPEKRSKISERKFGFARYNCSISAEVAIARANGLWCEDKKLFVKYASFNQYQHRKSTNAKVGLYKHAGVGAFYHNEQDREITSHGENNLKGTEGHHVSTFNSVTGFKSYAQTLSGKLDVHGVLYKVRIQEIHNPDGFKVDTRISQEENLLVVDKSVEEPIDSFQSWVPDTNEAQPDSTGSLGCSDSWVGDSLGLVPLRETLGIGSDASLSKALDLVSEGADLTKDTPASEEAKNSVEDVAKSMEEVVDSLENVEDPV</sequence>
<gene>
    <name evidence="1" type="ORF">Vadar_002941</name>
</gene>
<evidence type="ECO:0000313" key="2">
    <source>
        <dbReference type="Proteomes" id="UP000828048"/>
    </source>
</evidence>
<reference evidence="1 2" key="1">
    <citation type="journal article" date="2021" name="Hortic Res">
        <title>High-quality reference genome and annotation aids understanding of berry development for evergreen blueberry (Vaccinium darrowii).</title>
        <authorList>
            <person name="Yu J."/>
            <person name="Hulse-Kemp A.M."/>
            <person name="Babiker E."/>
            <person name="Staton M."/>
        </authorList>
    </citation>
    <scope>NUCLEOTIDE SEQUENCE [LARGE SCALE GENOMIC DNA]</scope>
    <source>
        <strain evidence="2">cv. NJ 8807/NJ 8810</strain>
        <tissue evidence="1">Young leaf</tissue>
    </source>
</reference>
<dbReference type="EMBL" id="CM037152">
    <property type="protein sequence ID" value="KAH7833078.1"/>
    <property type="molecule type" value="Genomic_DNA"/>
</dbReference>